<dbReference type="Gene3D" id="3.30.70.1620">
    <property type="match status" value="1"/>
</dbReference>
<dbReference type="GO" id="GO:0006260">
    <property type="term" value="P:DNA replication"/>
    <property type="evidence" value="ECO:0007669"/>
    <property type="project" value="UniProtKB-UniRule"/>
</dbReference>
<dbReference type="GO" id="GO:0005524">
    <property type="term" value="F:ATP binding"/>
    <property type="evidence" value="ECO:0007669"/>
    <property type="project" value="UniProtKB-UniRule"/>
</dbReference>
<comment type="domain">
    <text evidence="7">Contains large globular domains required for ATP hydrolysis at each terminus and a third globular domain forming a flexible hinge near the middle of the molecule. These domains are separated by coiled-coil structures.</text>
</comment>
<comment type="subcellular location">
    <subcellularLocation>
        <location evidence="1 7">Cytoplasm</location>
    </subcellularLocation>
</comment>
<dbReference type="Proteomes" id="UP000216316">
    <property type="component" value="Unassembled WGS sequence"/>
</dbReference>
<evidence type="ECO:0000256" key="2">
    <source>
        <dbReference type="ARBA" id="ARBA00022490"/>
    </source>
</evidence>
<organism evidence="11 12">
    <name type="scientific">Lactobacillus taiwanensis</name>
    <dbReference type="NCBI Taxonomy" id="508451"/>
    <lineage>
        <taxon>Bacteria</taxon>
        <taxon>Bacillati</taxon>
        <taxon>Bacillota</taxon>
        <taxon>Bacilli</taxon>
        <taxon>Lactobacillales</taxon>
        <taxon>Lactobacillaceae</taxon>
        <taxon>Lactobacillus</taxon>
    </lineage>
</organism>
<dbReference type="SUPFAM" id="SSF75553">
    <property type="entry name" value="Smc hinge domain"/>
    <property type="match status" value="1"/>
</dbReference>
<keyword evidence="4 7" id="KW-0067">ATP-binding</keyword>
<dbReference type="NCBIfam" id="TIGR02168">
    <property type="entry name" value="SMC_prok_B"/>
    <property type="match status" value="1"/>
</dbReference>
<reference evidence="11 12" key="1">
    <citation type="submission" date="2017-04" db="EMBL/GenBank/DDBJ databases">
        <authorList>
            <person name="Afonso C.L."/>
            <person name="Miller P.J."/>
            <person name="Scott M.A."/>
            <person name="Spackman E."/>
            <person name="Goraichik I."/>
            <person name="Dimitrov K.M."/>
            <person name="Suarez D.L."/>
            <person name="Swayne D.E."/>
        </authorList>
    </citation>
    <scope>NUCLEOTIDE SEQUENCE [LARGE SCALE GENOMIC DNA]</scope>
    <source>
        <strain evidence="11 12">609q</strain>
    </source>
</reference>
<feature type="binding site" evidence="7">
    <location>
        <begin position="32"/>
        <end position="39"/>
    </location>
    <ligand>
        <name>ATP</name>
        <dbReference type="ChEBI" id="CHEBI:30616"/>
    </ligand>
</feature>
<dbReference type="PIRSF" id="PIRSF005719">
    <property type="entry name" value="SMC"/>
    <property type="match status" value="1"/>
</dbReference>
<dbReference type="GO" id="GO:0007062">
    <property type="term" value="P:sister chromatid cohesion"/>
    <property type="evidence" value="ECO:0007669"/>
    <property type="project" value="InterPro"/>
</dbReference>
<feature type="domain" description="SMC hinge" evidence="9">
    <location>
        <begin position="515"/>
        <end position="636"/>
    </location>
</feature>
<dbReference type="Proteomes" id="UP000215828">
    <property type="component" value="Unassembled WGS sequence"/>
</dbReference>
<dbReference type="RefSeq" id="WP_094497215.1">
    <property type="nucleotide sequence ID" value="NZ_NGNV01000065.1"/>
</dbReference>
<feature type="coiled-coil region" evidence="7">
    <location>
        <begin position="678"/>
        <end position="892"/>
    </location>
</feature>
<dbReference type="GO" id="GO:0005694">
    <property type="term" value="C:chromosome"/>
    <property type="evidence" value="ECO:0007669"/>
    <property type="project" value="InterPro"/>
</dbReference>
<keyword evidence="13" id="KW-1185">Reference proteome</keyword>
<accession>A0A256LAG1</accession>
<dbReference type="InterPro" id="IPR024704">
    <property type="entry name" value="SMC"/>
</dbReference>
<dbReference type="InterPro" id="IPR003395">
    <property type="entry name" value="RecF/RecN/SMC_N"/>
</dbReference>
<evidence type="ECO:0000313" key="11">
    <source>
        <dbReference type="EMBL" id="OYR90424.1"/>
    </source>
</evidence>
<evidence type="ECO:0000256" key="6">
    <source>
        <dbReference type="ARBA" id="ARBA00023125"/>
    </source>
</evidence>
<evidence type="ECO:0000256" key="5">
    <source>
        <dbReference type="ARBA" id="ARBA00023054"/>
    </source>
</evidence>
<comment type="caution">
    <text evidence="11">The sequence shown here is derived from an EMBL/GenBank/DDBJ whole genome shotgun (WGS) entry which is preliminary data.</text>
</comment>
<comment type="subunit">
    <text evidence="7">Homodimer.</text>
</comment>
<comment type="similarity">
    <text evidence="7">Belongs to the SMC family.</text>
</comment>
<evidence type="ECO:0000256" key="7">
    <source>
        <dbReference type="HAMAP-Rule" id="MF_01894"/>
    </source>
</evidence>
<dbReference type="SUPFAM" id="SSF52540">
    <property type="entry name" value="P-loop containing nucleoside triphosphate hydrolases"/>
    <property type="match status" value="2"/>
</dbReference>
<evidence type="ECO:0000256" key="1">
    <source>
        <dbReference type="ARBA" id="ARBA00004496"/>
    </source>
</evidence>
<dbReference type="HAMAP" id="MF_01894">
    <property type="entry name" value="Smc_prok"/>
    <property type="match status" value="1"/>
</dbReference>
<name>A0A256LAG1_9LACO</name>
<dbReference type="GO" id="GO:0005737">
    <property type="term" value="C:cytoplasm"/>
    <property type="evidence" value="ECO:0007669"/>
    <property type="project" value="UniProtKB-SubCell"/>
</dbReference>
<dbReference type="Gene3D" id="1.10.287.1490">
    <property type="match status" value="1"/>
</dbReference>
<keyword evidence="6 7" id="KW-0238">DNA-binding</keyword>
<evidence type="ECO:0000256" key="8">
    <source>
        <dbReference type="SAM" id="MobiDB-lite"/>
    </source>
</evidence>
<feature type="region of interest" description="Disordered" evidence="8">
    <location>
        <begin position="265"/>
        <end position="286"/>
    </location>
</feature>
<dbReference type="Pfam" id="PF02463">
    <property type="entry name" value="SMC_N"/>
    <property type="match status" value="2"/>
</dbReference>
<dbReference type="AlphaFoldDB" id="A0A256LAG1"/>
<comment type="function">
    <text evidence="7">Required for chromosome condensation and partitioning.</text>
</comment>
<dbReference type="SMART" id="SM00968">
    <property type="entry name" value="SMC_hinge"/>
    <property type="match status" value="1"/>
</dbReference>
<evidence type="ECO:0000256" key="3">
    <source>
        <dbReference type="ARBA" id="ARBA00022741"/>
    </source>
</evidence>
<dbReference type="InterPro" id="IPR010935">
    <property type="entry name" value="SMC_hinge"/>
</dbReference>
<sequence length="1186" mass="134709">MPLQQLVLNGFKSFADKTIISFNNGITGIVGPNGSGKSNITEAIRWVMGEGSAKSLRGENMKDVIFAGSQMRAPMNHAEVELIFDNRDHQLASDDDEVVVTRKILRNGESDYLLNHHPVRLKDVKTLFIESGMSSDSLGIISQGKVDEILNSKPQQRRGIFEEAAGVLHFKQQKEIALKQLDKTNANLIRINDLVKELEGRIEPLHEQSSLAKEYKFQKDQLDHKLKQLLGLEIESLNEEKKAVAKKAATNQGILNKLDDEVKQSQADLEEKRKQSNKRHAEKDEKQQELLALTQKIAALNTDLQMHQQSREYDVATQKEYTAQSDELKERQKHLLKQLDSNEKDLVSQNKILANFLKKQKKLKQELKQGPEQLNNQLEKVRSDYIQTLQDQTSNNNEIVYLKNELTRNQKSTDSRQQEVEEQLSESQQILDQLKKQGHELVLKRKKLNEEISVLDQKIAQKSKLKDQNEQNYFQVRNNLQQISAQVEGLKRIRDRHEGYYYGVKYVLNHQSDFHGIVGVIGELISFPAELEAALSTALGGGVQDLVTLDQNSARDAINLLKQTRTGRATFLPLDGLRHNEIAASTIKSLQSIDGFRGVAAKLVTAKTDIDISNAISYLLGNVLVVDTIDTALRVQRRIGRHYRIVTLDGDIISPGGSMTGGTRNTRNNSPLATNAEIDKLTAQIKASKEKFVKLQEILNELNQVLNELQAELETKKSNLTSLNQQISEQAIKYENEEKEVKRLTQLNDLQQKAQLEKKQEEAELSTRLEKQQAKKVELEELAQKQRTQMDQLKHDLSDFDEAYQKLQNELSNLNSDLAVVKNKLENITAKKTELEEQLTNTNARLKDIDNKIKALTLSQNGQSETEIEEQVSRLSEKRKQMQKALAEINQDLGKFDAQINNLDQVATRNYNLRKNTAAEQEEYSAKLGELKSQINQKLKTLSEEYSLTFEAALQLSKGQNTTDLRRKLEREVHLHKMSLADIGEVNLNSIEEYEDVKTRYDFLNGQQTDLLNARKDIEESMSKLDDEVKSRFSATFHQIEKSFAKIFPIMFDGGHARLELTDPKNLLETGIEIIAQPPGKKSQKLTLLSGGERALTAITLLFAMLQVNPVPFCILDEVEAALDETNVDRFAQFLNRYDMKTQFIVITHRRGTMQKADNLYGIVMQESGISKVLSVSLNEIKKEVK</sequence>
<dbReference type="EMBL" id="NGNX01000055">
    <property type="protein sequence ID" value="OYR90424.1"/>
    <property type="molecule type" value="Genomic_DNA"/>
</dbReference>
<dbReference type="InterPro" id="IPR011890">
    <property type="entry name" value="SMC_prok"/>
</dbReference>
<evidence type="ECO:0000313" key="13">
    <source>
        <dbReference type="Proteomes" id="UP000216316"/>
    </source>
</evidence>
<dbReference type="FunFam" id="3.40.50.300:FF:000901">
    <property type="entry name" value="Chromosome partition protein Smc"/>
    <property type="match status" value="1"/>
</dbReference>
<evidence type="ECO:0000313" key="10">
    <source>
        <dbReference type="EMBL" id="OYR86643.1"/>
    </source>
</evidence>
<evidence type="ECO:0000313" key="12">
    <source>
        <dbReference type="Proteomes" id="UP000215828"/>
    </source>
</evidence>
<dbReference type="Pfam" id="PF06470">
    <property type="entry name" value="SMC_hinge"/>
    <property type="match status" value="1"/>
</dbReference>
<keyword evidence="2 7" id="KW-0963">Cytoplasm</keyword>
<dbReference type="EMBL" id="NGNV01000065">
    <property type="protein sequence ID" value="OYR86643.1"/>
    <property type="molecule type" value="Genomic_DNA"/>
</dbReference>
<evidence type="ECO:0000256" key="4">
    <source>
        <dbReference type="ARBA" id="ARBA00022840"/>
    </source>
</evidence>
<gene>
    <name evidence="7" type="primary">smc</name>
    <name evidence="10" type="ORF">CBF53_11465</name>
    <name evidence="11" type="ORF">CBF70_09195</name>
</gene>
<reference evidence="10" key="2">
    <citation type="submission" date="2017-05" db="EMBL/GenBank/DDBJ databases">
        <authorList>
            <person name="Lin X.B."/>
            <person name="Stothard P."/>
            <person name="Tasseva G."/>
            <person name="Walter J."/>
        </authorList>
    </citation>
    <scope>NUCLEOTIDE SEQUENCE</scope>
    <source>
        <strain evidence="10">609u</strain>
    </source>
</reference>
<keyword evidence="3 7" id="KW-0547">Nucleotide-binding</keyword>
<dbReference type="GO" id="GO:0003677">
    <property type="term" value="F:DNA binding"/>
    <property type="evidence" value="ECO:0007669"/>
    <property type="project" value="UniProtKB-UniRule"/>
</dbReference>
<dbReference type="InterPro" id="IPR027417">
    <property type="entry name" value="P-loop_NTPase"/>
</dbReference>
<dbReference type="GO" id="GO:0016887">
    <property type="term" value="F:ATP hydrolysis activity"/>
    <property type="evidence" value="ECO:0007669"/>
    <property type="project" value="InterPro"/>
</dbReference>
<dbReference type="CDD" id="cd03278">
    <property type="entry name" value="ABC_SMC_barmotin"/>
    <property type="match status" value="2"/>
</dbReference>
<protein>
    <recommendedName>
        <fullName evidence="7">Chromosome partition protein Smc</fullName>
    </recommendedName>
</protein>
<feature type="coiled-coil region" evidence="7">
    <location>
        <begin position="417"/>
        <end position="465"/>
    </location>
</feature>
<dbReference type="Gene3D" id="3.40.50.300">
    <property type="entry name" value="P-loop containing nucleotide triphosphate hydrolases"/>
    <property type="match status" value="2"/>
</dbReference>
<dbReference type="GO" id="GO:0030261">
    <property type="term" value="P:chromosome condensation"/>
    <property type="evidence" value="ECO:0007669"/>
    <property type="project" value="InterPro"/>
</dbReference>
<reference evidence="12 13" key="3">
    <citation type="submission" date="2017-09" db="EMBL/GenBank/DDBJ databases">
        <title>Tripartite evolution among Lactobacillus johnsonii, Lactobacillus taiwanensis, Lactobacillus reuteri and their rodent host.</title>
        <authorList>
            <person name="Wang T."/>
            <person name="Knowles S."/>
            <person name="Cheng C."/>
        </authorList>
    </citation>
    <scope>NUCLEOTIDE SEQUENCE [LARGE SCALE GENOMIC DNA]</scope>
    <source>
        <strain evidence="11 12">609q</strain>
        <strain evidence="10 13">609u</strain>
    </source>
</reference>
<dbReference type="PANTHER" id="PTHR43977">
    <property type="entry name" value="STRUCTURAL MAINTENANCE OF CHROMOSOMES PROTEIN 3"/>
    <property type="match status" value="1"/>
</dbReference>
<dbReference type="Gene3D" id="1.20.1060.20">
    <property type="match status" value="1"/>
</dbReference>
<dbReference type="GO" id="GO:0007059">
    <property type="term" value="P:chromosome segregation"/>
    <property type="evidence" value="ECO:0007669"/>
    <property type="project" value="UniProtKB-UniRule"/>
</dbReference>
<proteinExistence type="inferred from homology"/>
<keyword evidence="5 7" id="KW-0175">Coiled coil</keyword>
<evidence type="ECO:0000259" key="9">
    <source>
        <dbReference type="SMART" id="SM00968"/>
    </source>
</evidence>
<dbReference type="InterPro" id="IPR036277">
    <property type="entry name" value="SMC_hinge_sf"/>
</dbReference>